<organism evidence="2 3">
    <name type="scientific">Rhodoferax mekongensis</name>
    <dbReference type="NCBI Taxonomy" id="3068341"/>
    <lineage>
        <taxon>Bacteria</taxon>
        <taxon>Pseudomonadati</taxon>
        <taxon>Pseudomonadota</taxon>
        <taxon>Betaproteobacteria</taxon>
        <taxon>Burkholderiales</taxon>
        <taxon>Comamonadaceae</taxon>
        <taxon>Rhodoferax</taxon>
    </lineage>
</organism>
<dbReference type="RefSeq" id="WP_313868002.1">
    <property type="nucleotide sequence ID" value="NZ_CP132507.1"/>
</dbReference>
<keyword evidence="1" id="KW-0812">Transmembrane</keyword>
<dbReference type="EMBL" id="CP132507">
    <property type="protein sequence ID" value="WNO05217.1"/>
    <property type="molecule type" value="Genomic_DNA"/>
</dbReference>
<keyword evidence="1" id="KW-0472">Membrane</keyword>
<dbReference type="SUPFAM" id="SSF54523">
    <property type="entry name" value="Pili subunits"/>
    <property type="match status" value="1"/>
</dbReference>
<dbReference type="Proteomes" id="UP001302257">
    <property type="component" value="Chromosome"/>
</dbReference>
<proteinExistence type="predicted"/>
<dbReference type="Pfam" id="PF07963">
    <property type="entry name" value="N_methyl"/>
    <property type="match status" value="1"/>
</dbReference>
<accession>A0ABZ0B0E3</accession>
<evidence type="ECO:0000256" key="1">
    <source>
        <dbReference type="SAM" id="Phobius"/>
    </source>
</evidence>
<keyword evidence="3" id="KW-1185">Reference proteome</keyword>
<sequence length="304" mass="32338">MTAVTMPPRQRGFTLVELVMVIVILGIVGGMVAVFMRAPIEAYFASGRRAALTDVADTAVRRMSRDLRKALPNSIRTSTVNGSDSCLEFIPTRNGGRYREQNRGSSDTAGLGLNFAAADDKFNMLGRNADWSADQQIKTNDLIAIYNLGITGATAYNGDNVARVSILASDNSSGSEETTITFAAAKQFPLESGTKRFHVIPVEENVVAYVCTGGTLRRLATPGLTTGSSPLFTSSATSYCGTSAQLANAPVIASNVVCGSSGFTYTPDTDLQRNGLVQMTLVISDVSNNESVSLYHQVNVNNTP</sequence>
<dbReference type="InterPro" id="IPR045584">
    <property type="entry name" value="Pilin-like"/>
</dbReference>
<feature type="transmembrane region" description="Helical" evidence="1">
    <location>
        <begin position="12"/>
        <end position="36"/>
    </location>
</feature>
<dbReference type="NCBIfam" id="TIGR02532">
    <property type="entry name" value="IV_pilin_GFxxxE"/>
    <property type="match status" value="1"/>
</dbReference>
<protein>
    <submittedName>
        <fullName evidence="2">Prepilin-type N-terminal cleavage/methylation domain-containing protein</fullName>
    </submittedName>
</protein>
<keyword evidence="1" id="KW-1133">Transmembrane helix</keyword>
<evidence type="ECO:0000313" key="3">
    <source>
        <dbReference type="Proteomes" id="UP001302257"/>
    </source>
</evidence>
<reference evidence="2 3" key="1">
    <citation type="submission" date="2023-08" db="EMBL/GenBank/DDBJ databases">
        <title>Rhodoferax potami sp. nov. and Rhodoferax mekongensis sp. nov., isolated from the Mekong River in Thailand.</title>
        <authorList>
            <person name="Kitikhun S."/>
            <person name="Charoenyingcharoen P."/>
            <person name="Siriarchawattana P."/>
            <person name="Likhitrattanapisal S."/>
            <person name="Nilsakha T."/>
            <person name="Chanpet A."/>
            <person name="Rattanawaree P."/>
            <person name="Ingsriswang S."/>
        </authorList>
    </citation>
    <scope>NUCLEOTIDE SEQUENCE [LARGE SCALE GENOMIC DNA]</scope>
    <source>
        <strain evidence="2 3">TBRC 17307</strain>
    </source>
</reference>
<dbReference type="PROSITE" id="PS00409">
    <property type="entry name" value="PROKAR_NTER_METHYL"/>
    <property type="match status" value="1"/>
</dbReference>
<gene>
    <name evidence="2" type="ORF">RAN89_02000</name>
</gene>
<name>A0ABZ0B0E3_9BURK</name>
<dbReference type="InterPro" id="IPR012902">
    <property type="entry name" value="N_methyl_site"/>
</dbReference>
<evidence type="ECO:0000313" key="2">
    <source>
        <dbReference type="EMBL" id="WNO05217.1"/>
    </source>
</evidence>